<dbReference type="NCBIfam" id="TIGR00173">
    <property type="entry name" value="menD"/>
    <property type="match status" value="1"/>
</dbReference>
<dbReference type="HAMAP" id="MF_01659">
    <property type="entry name" value="MenD"/>
    <property type="match status" value="1"/>
</dbReference>
<organism evidence="9 10">
    <name type="scientific">Isoptericola luteus</name>
    <dbReference type="NCBI Taxonomy" id="2879484"/>
    <lineage>
        <taxon>Bacteria</taxon>
        <taxon>Bacillati</taxon>
        <taxon>Actinomycetota</taxon>
        <taxon>Actinomycetes</taxon>
        <taxon>Micrococcales</taxon>
        <taxon>Promicromonosporaceae</taxon>
        <taxon>Isoptericola</taxon>
    </lineage>
</organism>
<comment type="catalytic activity">
    <reaction evidence="6">
        <text>isochorismate + 2-oxoglutarate + H(+) = 5-enolpyruvoyl-6-hydroxy-2-succinyl-cyclohex-3-ene-1-carboxylate + CO2</text>
        <dbReference type="Rhea" id="RHEA:25593"/>
        <dbReference type="ChEBI" id="CHEBI:15378"/>
        <dbReference type="ChEBI" id="CHEBI:16526"/>
        <dbReference type="ChEBI" id="CHEBI:16810"/>
        <dbReference type="ChEBI" id="CHEBI:29780"/>
        <dbReference type="ChEBI" id="CHEBI:58818"/>
        <dbReference type="EC" id="2.2.1.9"/>
    </reaction>
</comment>
<dbReference type="RefSeq" id="WP_225566766.1">
    <property type="nucleotide sequence ID" value="NZ_JAIXCQ010000016.1"/>
</dbReference>
<evidence type="ECO:0000256" key="2">
    <source>
        <dbReference type="ARBA" id="ARBA00022723"/>
    </source>
</evidence>
<dbReference type="CDD" id="cd02009">
    <property type="entry name" value="TPP_SHCHC_synthase"/>
    <property type="match status" value="1"/>
</dbReference>
<keyword evidence="4 6" id="KW-0786">Thiamine pyrophosphate</keyword>
<comment type="function">
    <text evidence="6">Catalyzes the thiamine diphosphate-dependent decarboxylation of 2-oxoglutarate and the subsequent addition of the resulting succinic semialdehyde-thiamine pyrophosphate anion to isochorismate to yield 2-succinyl-5-enolpyruvyl-6-hydroxy-3-cyclohexene-1-carboxylate (SEPHCHC).</text>
</comment>
<dbReference type="Gene3D" id="3.40.50.970">
    <property type="match status" value="2"/>
</dbReference>
<keyword evidence="3 6" id="KW-0460">Magnesium</keyword>
<dbReference type="CDD" id="cd07037">
    <property type="entry name" value="TPP_PYR_MenD"/>
    <property type="match status" value="1"/>
</dbReference>
<dbReference type="Pfam" id="PF02776">
    <property type="entry name" value="TPP_enzyme_N"/>
    <property type="match status" value="1"/>
</dbReference>
<evidence type="ECO:0000313" key="10">
    <source>
        <dbReference type="Proteomes" id="UP001319870"/>
    </source>
</evidence>
<evidence type="ECO:0000313" key="9">
    <source>
        <dbReference type="EMBL" id="MCA5895032.1"/>
    </source>
</evidence>
<evidence type="ECO:0000256" key="1">
    <source>
        <dbReference type="ARBA" id="ARBA00022679"/>
    </source>
</evidence>
<evidence type="ECO:0000256" key="4">
    <source>
        <dbReference type="ARBA" id="ARBA00023052"/>
    </source>
</evidence>
<accession>A0ABS7ZKK7</accession>
<keyword evidence="2 6" id="KW-0479">Metal-binding</keyword>
<comment type="pathway">
    <text evidence="6">Quinol/quinone metabolism; 1,4-dihydroxy-2-naphthoate biosynthesis; 1,4-dihydroxy-2-naphthoate from chorismate: step 2/7.</text>
</comment>
<dbReference type="PANTHER" id="PTHR42916">
    <property type="entry name" value="2-SUCCINYL-5-ENOLPYRUVYL-6-HYDROXY-3-CYCLOHEXENE-1-CARBOXYLATE SYNTHASE"/>
    <property type="match status" value="1"/>
</dbReference>
<dbReference type="EC" id="2.2.1.9" evidence="6"/>
<feature type="region of interest" description="Disordered" evidence="7">
    <location>
        <begin position="227"/>
        <end position="267"/>
    </location>
</feature>
<comment type="caution">
    <text evidence="9">The sequence shown here is derived from an EMBL/GenBank/DDBJ whole genome shotgun (WGS) entry which is preliminary data.</text>
</comment>
<keyword evidence="10" id="KW-1185">Reference proteome</keyword>
<gene>
    <name evidence="6 9" type="primary">menD</name>
    <name evidence="9" type="ORF">LEP48_17015</name>
</gene>
<proteinExistence type="inferred from homology"/>
<comment type="cofactor">
    <cofactor evidence="6">
        <name>thiamine diphosphate</name>
        <dbReference type="ChEBI" id="CHEBI:58937"/>
    </cofactor>
    <text evidence="6">Binds 1 thiamine pyrophosphate per subunit.</text>
</comment>
<comment type="similarity">
    <text evidence="6">Belongs to the TPP enzyme family. MenD subfamily.</text>
</comment>
<evidence type="ECO:0000256" key="6">
    <source>
        <dbReference type="HAMAP-Rule" id="MF_01659"/>
    </source>
</evidence>
<comment type="pathway">
    <text evidence="6">Quinol/quinone metabolism; menaquinone biosynthesis.</text>
</comment>
<evidence type="ECO:0000256" key="3">
    <source>
        <dbReference type="ARBA" id="ARBA00022842"/>
    </source>
</evidence>
<sequence length="665" mass="66772">MTTPASPPRPGPSLGASVPPSVAAARTLVADLVRQGVRDVVLSPGSRSAPLAYALAEAADAGRLTLHVRVDERSAGFLALGLARGTPSPSTGAGPAGDPLATPTTWSAQQGRGVPVAVVTTSGTAVANLHPAVLEAHHAGVPLVVISADRPHELRGTGASQTTDQVGIFGSAVRFAADVPAPDGRDGELRDLVAVSGRALAAALGLRDVRPGPVHLNLGFRDPLHPSAPLESLSGDEAWSRQGRPTGPGGDGDEPPGGDAWPEGSRRTVVVPPARGPGADPVLPGRAACTLVVAGDGAGPEARTVAEAQGWPLLAEPSSGACGGPNAIAGYRLVLGVDELTRDVEQVVVFGRPTLSRPVQRLLARPDVAVTVVAPGGGPWPDAVRNAAAVVPALGERWSAPPTEPTEPTEPTGRPGPGDGSFVARWRAAGAAAADVLATASGDAAVGGGLPAAPHGALAVARAVAGVLGPNDVLVVGSSNPVRDLELVLGLDHPQSGDLPDVVANRGLAGIDGTVSTALGVAHAAARQGRRTRALVGDLTFLHDVGGLLRGPQEPGVDLEIVVVNDDGGSIFATLEHGALAASSPGAAATFERVFGTPHGANLAQLCAGYGVDHQLVLDVGSLRHALRAPTRGIQVIEVRVPRTDRLAGAQDLARAVAEAVGRAL</sequence>
<dbReference type="EMBL" id="JAIXCQ010000016">
    <property type="protein sequence ID" value="MCA5895032.1"/>
    <property type="molecule type" value="Genomic_DNA"/>
</dbReference>
<protein>
    <recommendedName>
        <fullName evidence="6">2-succinyl-5-enolpyruvyl-6-hydroxy-3-cyclohexene-1-carboxylate synthase</fullName>
        <shortName evidence="6">SEPHCHC synthase</shortName>
        <ecNumber evidence="6">2.2.1.9</ecNumber>
    </recommendedName>
    <alternativeName>
        <fullName evidence="6">Menaquinone biosynthesis protein MenD</fullName>
    </alternativeName>
</protein>
<reference evidence="9 10" key="1">
    <citation type="submission" date="2021-09" db="EMBL/GenBank/DDBJ databases">
        <title>Isoptericola luteus sp. nov., a novel bacterium isolated from Harbin, the capital city of Heilongjiang province.</title>
        <authorList>
            <person name="Li J."/>
        </authorList>
    </citation>
    <scope>NUCLEOTIDE SEQUENCE [LARGE SCALE GENOMIC DNA]</scope>
    <source>
        <strain evidence="9 10">NEAU-Y5</strain>
    </source>
</reference>
<dbReference type="PANTHER" id="PTHR42916:SF1">
    <property type="entry name" value="PROTEIN PHYLLO, CHLOROPLASTIC"/>
    <property type="match status" value="1"/>
</dbReference>
<keyword evidence="1 6" id="KW-0808">Transferase</keyword>
<comment type="cofactor">
    <cofactor evidence="6">
        <name>Mg(2+)</name>
        <dbReference type="ChEBI" id="CHEBI:18420"/>
    </cofactor>
    <cofactor evidence="6">
        <name>Mn(2+)</name>
        <dbReference type="ChEBI" id="CHEBI:29035"/>
    </cofactor>
</comment>
<feature type="region of interest" description="Disordered" evidence="7">
    <location>
        <begin position="395"/>
        <end position="422"/>
    </location>
</feature>
<dbReference type="Proteomes" id="UP001319870">
    <property type="component" value="Unassembled WGS sequence"/>
</dbReference>
<keyword evidence="6" id="KW-0474">Menaquinone biosynthesis</keyword>
<evidence type="ECO:0000256" key="5">
    <source>
        <dbReference type="ARBA" id="ARBA00023211"/>
    </source>
</evidence>
<evidence type="ECO:0000259" key="8">
    <source>
        <dbReference type="Pfam" id="PF02776"/>
    </source>
</evidence>
<dbReference type="GO" id="GO:0070204">
    <property type="term" value="F:2-succinyl-5-enolpyruvyl-6-hydroxy-3-cyclohexene-1-carboxylic-acid synthase activity"/>
    <property type="evidence" value="ECO:0007669"/>
    <property type="project" value="UniProtKB-EC"/>
</dbReference>
<dbReference type="InterPro" id="IPR004433">
    <property type="entry name" value="MenaQ_synth_MenD"/>
</dbReference>
<evidence type="ECO:0000256" key="7">
    <source>
        <dbReference type="SAM" id="MobiDB-lite"/>
    </source>
</evidence>
<feature type="domain" description="Thiamine pyrophosphate enzyme N-terminal TPP-binding" evidence="8">
    <location>
        <begin position="113"/>
        <end position="167"/>
    </location>
</feature>
<dbReference type="SUPFAM" id="SSF52518">
    <property type="entry name" value="Thiamin diphosphate-binding fold (THDP-binding)"/>
    <property type="match status" value="2"/>
</dbReference>
<name>A0ABS7ZKK7_9MICO</name>
<dbReference type="InterPro" id="IPR012001">
    <property type="entry name" value="Thiamin_PyroP_enz_TPP-bd_dom"/>
</dbReference>
<dbReference type="Gene3D" id="3.40.50.1220">
    <property type="entry name" value="TPP-binding domain"/>
    <property type="match status" value="1"/>
</dbReference>
<dbReference type="InterPro" id="IPR029061">
    <property type="entry name" value="THDP-binding"/>
</dbReference>
<keyword evidence="5 6" id="KW-0464">Manganese</keyword>
<comment type="subunit">
    <text evidence="6">Homodimer.</text>
</comment>